<dbReference type="AlphaFoldDB" id="A0A6V7NYH5"/>
<organism evidence="1">
    <name type="scientific">Ananas comosus var. bracteatus</name>
    <name type="common">red pineapple</name>
    <dbReference type="NCBI Taxonomy" id="296719"/>
    <lineage>
        <taxon>Eukaryota</taxon>
        <taxon>Viridiplantae</taxon>
        <taxon>Streptophyta</taxon>
        <taxon>Embryophyta</taxon>
        <taxon>Tracheophyta</taxon>
        <taxon>Spermatophyta</taxon>
        <taxon>Magnoliopsida</taxon>
        <taxon>Liliopsida</taxon>
        <taxon>Poales</taxon>
        <taxon>Bromeliaceae</taxon>
        <taxon>Bromelioideae</taxon>
        <taxon>Ananas</taxon>
    </lineage>
</organism>
<name>A0A6V7NYH5_ANACO</name>
<protein>
    <submittedName>
        <fullName evidence="1">Uncharacterized protein</fullName>
    </submittedName>
</protein>
<dbReference type="EMBL" id="LR862143">
    <property type="protein sequence ID" value="CAD1823394.1"/>
    <property type="molecule type" value="Genomic_DNA"/>
</dbReference>
<sequence length="121" mass="13611">MQYRYPTPVPVLCNPVPALSTPQPKPESSSLDRAMGFRYPTQGVLLVDAHPYNSSVDNMWKPVTPKWFNLSLPLFPNVSDAKISSSSYPFDNWRSIIHPSKKAPSGIIYQNSYDNPPQFKG</sequence>
<proteinExistence type="predicted"/>
<evidence type="ECO:0000313" key="1">
    <source>
        <dbReference type="EMBL" id="CAD1823394.1"/>
    </source>
</evidence>
<reference evidence="1" key="1">
    <citation type="submission" date="2020-07" db="EMBL/GenBank/DDBJ databases">
        <authorList>
            <person name="Lin J."/>
        </authorList>
    </citation>
    <scope>NUCLEOTIDE SEQUENCE</scope>
</reference>
<accession>A0A6V7NYH5</accession>
<gene>
    <name evidence="1" type="ORF">CB5_LOCUS6605</name>
</gene>